<keyword evidence="1" id="KW-0472">Membrane</keyword>
<evidence type="ECO:0000313" key="3">
    <source>
        <dbReference type="Proteomes" id="UP000287352"/>
    </source>
</evidence>
<feature type="transmembrane region" description="Helical" evidence="1">
    <location>
        <begin position="71"/>
        <end position="92"/>
    </location>
</feature>
<reference evidence="3" key="1">
    <citation type="submission" date="2018-12" db="EMBL/GenBank/DDBJ databases">
        <title>Tengunoibacter tsumagoiensis gen. nov., sp. nov., Dictyobacter kobayashii sp. nov., D. alpinus sp. nov., and D. joshuensis sp. nov. and description of Dictyobacteraceae fam. nov. within the order Ktedonobacterales isolated from Tengu-no-mugimeshi.</title>
        <authorList>
            <person name="Wang C.M."/>
            <person name="Zheng Y."/>
            <person name="Sakai Y."/>
            <person name="Toyoda A."/>
            <person name="Minakuchi Y."/>
            <person name="Abe K."/>
            <person name="Yokota A."/>
            <person name="Yabe S."/>
        </authorList>
    </citation>
    <scope>NUCLEOTIDE SEQUENCE [LARGE SCALE GENOMIC DNA]</scope>
    <source>
        <strain evidence="3">Uno3</strain>
    </source>
</reference>
<feature type="transmembrane region" description="Helical" evidence="1">
    <location>
        <begin position="31"/>
        <end position="51"/>
    </location>
</feature>
<gene>
    <name evidence="2" type="ORF">KTT_23210</name>
</gene>
<dbReference type="AlphaFoldDB" id="A0A402A086"/>
<dbReference type="EMBL" id="BIFR01000001">
    <property type="protein sequence ID" value="GCE12462.1"/>
    <property type="molecule type" value="Genomic_DNA"/>
</dbReference>
<proteinExistence type="predicted"/>
<sequence>MAFSLEQLQPDTLLDPPTLQKYKRTVQRGSVALEVGFSTFCLFWLYASFFATHTSLSLSLFRGSYKGLTQWLLFALACGVACGLFVALHFLLQSHPGAYLRQKLLRWYLWRSGFLPLKTRTFLENATDLLLLCKNGSDYQLPW</sequence>
<protein>
    <submittedName>
        <fullName evidence="2">Uncharacterized protein</fullName>
    </submittedName>
</protein>
<dbReference type="Proteomes" id="UP000287352">
    <property type="component" value="Unassembled WGS sequence"/>
</dbReference>
<evidence type="ECO:0000313" key="2">
    <source>
        <dbReference type="EMBL" id="GCE12462.1"/>
    </source>
</evidence>
<accession>A0A402A086</accession>
<keyword evidence="1" id="KW-1133">Transmembrane helix</keyword>
<organism evidence="2 3">
    <name type="scientific">Tengunoibacter tsumagoiensis</name>
    <dbReference type="NCBI Taxonomy" id="2014871"/>
    <lineage>
        <taxon>Bacteria</taxon>
        <taxon>Bacillati</taxon>
        <taxon>Chloroflexota</taxon>
        <taxon>Ktedonobacteria</taxon>
        <taxon>Ktedonobacterales</taxon>
        <taxon>Dictyobacteraceae</taxon>
        <taxon>Tengunoibacter</taxon>
    </lineage>
</organism>
<name>A0A402A086_9CHLR</name>
<keyword evidence="3" id="KW-1185">Reference proteome</keyword>
<keyword evidence="1" id="KW-0812">Transmembrane</keyword>
<dbReference type="RefSeq" id="WP_126580080.1">
    <property type="nucleotide sequence ID" value="NZ_BIFR01000001.1"/>
</dbReference>
<evidence type="ECO:0000256" key="1">
    <source>
        <dbReference type="SAM" id="Phobius"/>
    </source>
</evidence>
<comment type="caution">
    <text evidence="2">The sequence shown here is derived from an EMBL/GenBank/DDBJ whole genome shotgun (WGS) entry which is preliminary data.</text>
</comment>